<keyword evidence="2" id="KW-1185">Reference proteome</keyword>
<dbReference type="EMBL" id="SNVV01000012">
    <property type="protein sequence ID" value="TDN49155.1"/>
    <property type="molecule type" value="Genomic_DNA"/>
</dbReference>
<dbReference type="InterPro" id="IPR010985">
    <property type="entry name" value="Ribbon_hlx_hlx"/>
</dbReference>
<sequence>MTIPREVVKTALRVPVALHQRIHEEAKKGERTFNAEIIFRLAGAYSGVSDKKEGQQ</sequence>
<evidence type="ECO:0000313" key="2">
    <source>
        <dbReference type="Proteomes" id="UP000295129"/>
    </source>
</evidence>
<dbReference type="AlphaFoldDB" id="A0A4R6DV93"/>
<gene>
    <name evidence="1" type="ORF">C7389_1126</name>
</gene>
<dbReference type="GO" id="GO:0006355">
    <property type="term" value="P:regulation of DNA-templated transcription"/>
    <property type="evidence" value="ECO:0007669"/>
    <property type="project" value="InterPro"/>
</dbReference>
<reference evidence="1 2" key="1">
    <citation type="submission" date="2019-03" db="EMBL/GenBank/DDBJ databases">
        <title>Genomic Encyclopedia of Type Strains, Phase IV (KMG-IV): sequencing the most valuable type-strain genomes for metagenomic binning, comparative biology and taxonomic classification.</title>
        <authorList>
            <person name="Goeker M."/>
        </authorList>
    </citation>
    <scope>NUCLEOTIDE SEQUENCE [LARGE SCALE GENOMIC DNA]</scope>
    <source>
        <strain evidence="1 2">DSM 12121</strain>
    </source>
</reference>
<dbReference type="Proteomes" id="UP000295129">
    <property type="component" value="Unassembled WGS sequence"/>
</dbReference>
<organism evidence="1 2">
    <name type="scientific">Azoarcus indigens</name>
    <dbReference type="NCBI Taxonomy" id="29545"/>
    <lineage>
        <taxon>Bacteria</taxon>
        <taxon>Pseudomonadati</taxon>
        <taxon>Pseudomonadota</taxon>
        <taxon>Betaproteobacteria</taxon>
        <taxon>Rhodocyclales</taxon>
        <taxon>Zoogloeaceae</taxon>
        <taxon>Azoarcus</taxon>
    </lineage>
</organism>
<proteinExistence type="predicted"/>
<dbReference type="Gene3D" id="1.10.1220.10">
    <property type="entry name" value="Met repressor-like"/>
    <property type="match status" value="1"/>
</dbReference>
<dbReference type="InterPro" id="IPR013321">
    <property type="entry name" value="Arc_rbn_hlx_hlx"/>
</dbReference>
<accession>A0A4R6DV93</accession>
<dbReference type="SUPFAM" id="SSF47598">
    <property type="entry name" value="Ribbon-helix-helix"/>
    <property type="match status" value="1"/>
</dbReference>
<evidence type="ECO:0008006" key="3">
    <source>
        <dbReference type="Google" id="ProtNLM"/>
    </source>
</evidence>
<evidence type="ECO:0000313" key="1">
    <source>
        <dbReference type="EMBL" id="TDN49155.1"/>
    </source>
</evidence>
<protein>
    <recommendedName>
        <fullName evidence="3">Arc-like DNA binding dprotein</fullName>
    </recommendedName>
</protein>
<name>A0A4R6DV93_9RHOO</name>
<comment type="caution">
    <text evidence="1">The sequence shown here is derived from an EMBL/GenBank/DDBJ whole genome shotgun (WGS) entry which is preliminary data.</text>
</comment>
<dbReference type="RefSeq" id="WP_162851747.1">
    <property type="nucleotide sequence ID" value="NZ_SNVV01000012.1"/>
</dbReference>